<evidence type="ECO:0000313" key="3">
    <source>
        <dbReference type="Proteomes" id="UP000290288"/>
    </source>
</evidence>
<dbReference type="STRING" id="2316362.A0A4Q2DUG3"/>
<keyword evidence="1" id="KW-0812">Transmembrane</keyword>
<comment type="caution">
    <text evidence="2">The sequence shown here is derived from an EMBL/GenBank/DDBJ whole genome shotgun (WGS) entry which is preliminary data.</text>
</comment>
<name>A0A4Q2DUG3_9AGAR</name>
<keyword evidence="1" id="KW-0472">Membrane</keyword>
<dbReference type="AlphaFoldDB" id="A0A4Q2DUG3"/>
<dbReference type="OrthoDB" id="3060772at2759"/>
<evidence type="ECO:0000313" key="2">
    <source>
        <dbReference type="EMBL" id="RXW23341.1"/>
    </source>
</evidence>
<accession>A0A4Q2DUG3</accession>
<dbReference type="EMBL" id="SDEE01000044">
    <property type="protein sequence ID" value="RXW23341.1"/>
    <property type="molecule type" value="Genomic_DNA"/>
</dbReference>
<keyword evidence="3" id="KW-1185">Reference proteome</keyword>
<feature type="transmembrane region" description="Helical" evidence="1">
    <location>
        <begin position="6"/>
        <end position="24"/>
    </location>
</feature>
<sequence>MSQLKGGIGMGIGFLLTMFAFYHFSGLRGAVDTAQVVVAEIKQAQVLAIRDQKPAQALSFLRVAAKTFVRGYPFAPFLVDRAFDAVDAAVDAHGKEAAVVIENLGAKMSDIVERQETVKLPAVVEIVKVVQTETEKLREGAWEAASNPEFHESVLKAVEGAGQDIVNFAENAGKGIAGFFAGIVPNQA</sequence>
<evidence type="ECO:0000256" key="1">
    <source>
        <dbReference type="SAM" id="Phobius"/>
    </source>
</evidence>
<proteinExistence type="predicted"/>
<protein>
    <submittedName>
        <fullName evidence="2">Uncharacterized protein</fullName>
    </submittedName>
</protein>
<gene>
    <name evidence="2" type="ORF">EST38_g2513</name>
</gene>
<dbReference type="Proteomes" id="UP000290288">
    <property type="component" value="Unassembled WGS sequence"/>
</dbReference>
<reference evidence="2 3" key="1">
    <citation type="submission" date="2019-01" db="EMBL/GenBank/DDBJ databases">
        <title>Draft genome sequence of Psathyrella aberdarensis IHI B618.</title>
        <authorList>
            <person name="Buettner E."/>
            <person name="Kellner H."/>
        </authorList>
    </citation>
    <scope>NUCLEOTIDE SEQUENCE [LARGE SCALE GENOMIC DNA]</scope>
    <source>
        <strain evidence="2 3">IHI B618</strain>
    </source>
</reference>
<keyword evidence="1" id="KW-1133">Transmembrane helix</keyword>
<organism evidence="2 3">
    <name type="scientific">Candolleomyces aberdarensis</name>
    <dbReference type="NCBI Taxonomy" id="2316362"/>
    <lineage>
        <taxon>Eukaryota</taxon>
        <taxon>Fungi</taxon>
        <taxon>Dikarya</taxon>
        <taxon>Basidiomycota</taxon>
        <taxon>Agaricomycotina</taxon>
        <taxon>Agaricomycetes</taxon>
        <taxon>Agaricomycetidae</taxon>
        <taxon>Agaricales</taxon>
        <taxon>Agaricineae</taxon>
        <taxon>Psathyrellaceae</taxon>
        <taxon>Candolleomyces</taxon>
    </lineage>
</organism>